<dbReference type="InterPro" id="IPR011197">
    <property type="entry name" value="UCP012318"/>
</dbReference>
<reference evidence="1" key="1">
    <citation type="submission" date="2023-01" db="EMBL/GenBank/DDBJ databases">
        <title>Sulfurovum sp. XTW-4 genome assembly.</title>
        <authorList>
            <person name="Wang J."/>
        </authorList>
    </citation>
    <scope>NUCLEOTIDE SEQUENCE</scope>
    <source>
        <strain evidence="1">XTW-4</strain>
    </source>
</reference>
<name>A0ABT7QT93_9BACT</name>
<evidence type="ECO:0000313" key="2">
    <source>
        <dbReference type="Proteomes" id="UP001169066"/>
    </source>
</evidence>
<organism evidence="1 2">
    <name type="scientific">Sulfurovum xiamenensis</name>
    <dbReference type="NCBI Taxonomy" id="3019066"/>
    <lineage>
        <taxon>Bacteria</taxon>
        <taxon>Pseudomonadati</taxon>
        <taxon>Campylobacterota</taxon>
        <taxon>Epsilonproteobacteria</taxon>
        <taxon>Campylobacterales</taxon>
        <taxon>Sulfurovaceae</taxon>
        <taxon>Sulfurovum</taxon>
    </lineage>
</organism>
<gene>
    <name evidence="1" type="ORF">PF327_08815</name>
</gene>
<dbReference type="PIRSF" id="PIRSF012318">
    <property type="entry name" value="UCP012318"/>
    <property type="match status" value="1"/>
</dbReference>
<dbReference type="PANTHER" id="PTHR42782">
    <property type="entry name" value="SI:CH73-314G15.3"/>
    <property type="match status" value="1"/>
</dbReference>
<dbReference type="Proteomes" id="UP001169066">
    <property type="component" value="Unassembled WGS sequence"/>
</dbReference>
<dbReference type="SUPFAM" id="SSF47240">
    <property type="entry name" value="Ferritin-like"/>
    <property type="match status" value="1"/>
</dbReference>
<dbReference type="Pfam" id="PF04305">
    <property type="entry name" value="DUF455"/>
    <property type="match status" value="1"/>
</dbReference>
<comment type="caution">
    <text evidence="1">The sequence shown here is derived from an EMBL/GenBank/DDBJ whole genome shotgun (WGS) entry which is preliminary data.</text>
</comment>
<protein>
    <submittedName>
        <fullName evidence="1">Ferritin-like domain-containing protein</fullName>
    </submittedName>
</protein>
<proteinExistence type="predicted"/>
<evidence type="ECO:0000313" key="1">
    <source>
        <dbReference type="EMBL" id="MDM5264294.1"/>
    </source>
</evidence>
<dbReference type="EMBL" id="JAQIBC010000006">
    <property type="protein sequence ID" value="MDM5264294.1"/>
    <property type="molecule type" value="Genomic_DNA"/>
</dbReference>
<dbReference type="RefSeq" id="WP_037999752.1">
    <property type="nucleotide sequence ID" value="NZ_JAQIBC010000006.1"/>
</dbReference>
<dbReference type="CDD" id="cd00657">
    <property type="entry name" value="Ferritin_like"/>
    <property type="match status" value="1"/>
</dbReference>
<dbReference type="PANTHER" id="PTHR42782:SF4">
    <property type="entry name" value="DUF455 DOMAIN-CONTAINING PROTEIN"/>
    <property type="match status" value="1"/>
</dbReference>
<dbReference type="InterPro" id="IPR009078">
    <property type="entry name" value="Ferritin-like_SF"/>
</dbReference>
<accession>A0ABT7QT93</accession>
<dbReference type="InterPro" id="IPR007402">
    <property type="entry name" value="DUF455"/>
</dbReference>
<keyword evidence="2" id="KW-1185">Reference proteome</keyword>
<sequence>MNIFSLLERAIMSDDILIKEELTAQCLAYCTKNEIRCDDDFTPQLFSKPSYASKCHIVDPRELPARKDFESREGLATLVHAIAHIEYSAIDLALDAVYRYPNMPSDYQVDWLEVANDEIRHFKMLQSLLTELGYTYGDFPVHCGLFDAAEHTAGNILERMAVIPRYYEASGLDVSPQIMKKLDNKRKNPQVKKLIEALQIIYDEEIEHVHKGDKWFKYLCKAAGKEEGSEEAVYFEILERYQLLSKHRPYVNVEARKEAGFSCAEIKKLGAKECS</sequence>